<gene>
    <name evidence="8" type="ORF">FC14_GL001875</name>
</gene>
<feature type="signal peptide" evidence="6">
    <location>
        <begin position="1"/>
        <end position="33"/>
    </location>
</feature>
<protein>
    <submittedName>
        <fullName evidence="8">Oligopeptide-binding protein</fullName>
    </submittedName>
</protein>
<dbReference type="InterPro" id="IPR000914">
    <property type="entry name" value="SBP_5_dom"/>
</dbReference>
<dbReference type="SUPFAM" id="SSF53850">
    <property type="entry name" value="Periplasmic binding protein-like II"/>
    <property type="match status" value="1"/>
</dbReference>
<dbReference type="PATRIC" id="fig|1423718.3.peg.1945"/>
<dbReference type="Gene3D" id="3.90.76.10">
    <property type="entry name" value="Dipeptide-binding Protein, Domain 1"/>
    <property type="match status" value="1"/>
</dbReference>
<dbReference type="Pfam" id="PF00496">
    <property type="entry name" value="SBP_bac_5"/>
    <property type="match status" value="1"/>
</dbReference>
<dbReference type="Gene3D" id="3.40.190.10">
    <property type="entry name" value="Periplasmic binding protein-like II"/>
    <property type="match status" value="1"/>
</dbReference>
<dbReference type="GO" id="GO:0015833">
    <property type="term" value="P:peptide transport"/>
    <property type="evidence" value="ECO:0007669"/>
    <property type="project" value="UniProtKB-KW"/>
</dbReference>
<dbReference type="Proteomes" id="UP000051008">
    <property type="component" value="Unassembled WGS sequence"/>
</dbReference>
<keyword evidence="4 6" id="KW-0732">Signal</keyword>
<evidence type="ECO:0000256" key="1">
    <source>
        <dbReference type="ARBA" id="ARBA00004196"/>
    </source>
</evidence>
<comment type="similarity">
    <text evidence="2">Belongs to the bacterial solute-binding protein 5 family.</text>
</comment>
<dbReference type="FunFam" id="3.90.76.10:FF:000001">
    <property type="entry name" value="Oligopeptide ABC transporter substrate-binding protein"/>
    <property type="match status" value="1"/>
</dbReference>
<evidence type="ECO:0000256" key="4">
    <source>
        <dbReference type="ARBA" id="ARBA00022729"/>
    </source>
</evidence>
<evidence type="ECO:0000256" key="5">
    <source>
        <dbReference type="ARBA" id="ARBA00022856"/>
    </source>
</evidence>
<name>A0A0R2AAE2_9LACO</name>
<evidence type="ECO:0000313" key="8">
    <source>
        <dbReference type="EMBL" id="KRM64417.1"/>
    </source>
</evidence>
<dbReference type="CDD" id="cd08504">
    <property type="entry name" value="PBP2_OppA"/>
    <property type="match status" value="1"/>
</dbReference>
<dbReference type="GO" id="GO:0030288">
    <property type="term" value="C:outer membrane-bounded periplasmic space"/>
    <property type="evidence" value="ECO:0007669"/>
    <property type="project" value="UniProtKB-ARBA"/>
</dbReference>
<dbReference type="EMBL" id="AYYP01000032">
    <property type="protein sequence ID" value="KRM64417.1"/>
    <property type="molecule type" value="Genomic_DNA"/>
</dbReference>
<dbReference type="AlphaFoldDB" id="A0A0R2AAE2"/>
<comment type="caution">
    <text evidence="8">The sequence shown here is derived from an EMBL/GenBank/DDBJ whole genome shotgun (WGS) entry which is preliminary data.</text>
</comment>
<dbReference type="PANTHER" id="PTHR30290">
    <property type="entry name" value="PERIPLASMIC BINDING COMPONENT OF ABC TRANSPORTER"/>
    <property type="match status" value="1"/>
</dbReference>
<accession>A0A0R2AAE2</accession>
<evidence type="ECO:0000256" key="6">
    <source>
        <dbReference type="SAM" id="SignalP"/>
    </source>
</evidence>
<sequence>MQTEMKKKLKKTSVVLMGALSLATCFPTTGVKAASKQTLRWSEPAEMQTLDPSLVQDQVSSDVIANSNEGLYRLGKNSKVENALATSTKVSDGGLKYTFTLRKDAKWSNGDPVTAQDFVYSWRRTVNPKTALAYAYLFEGVKNASDIAANKKSYKTLGVKAVGKHKLVVTLDKKVPYFKLLLGFTVFYPQNQHAVEKYGKKYGTTSKYMVYNGPFKMTGWSGSNLSWKLVKNPTYWDKKDVKLQEMTFQVTKSTNTSYNLYQSGKLDQTYLDATQARELKGKPDFVSYKQARTNYLEFNQTKKVLQNTKVRQALSYAVDRKQLVNKVLGNGSLTVTGIVSKGLTQFDGKDFSVLQDTKTGANYNLAKAKKLWQEGLKEEGVSKVSLNLLGDDDGVSKNVTEYLQSQLEQHLKGLTVTVNNVPKKTRIAKAESGDFDLVLSGWAADYSDPVSFLDMFTTDASYNNGKWSNKEYDQLIADAKGKDATDKSARMNDLVKASRLLNNDQGVAPLYQLAQASLVKTNVKGVVYNTAGVQFNWKGAYLK</sequence>
<comment type="subcellular location">
    <subcellularLocation>
        <location evidence="1">Cell envelope</location>
    </subcellularLocation>
</comment>
<dbReference type="PANTHER" id="PTHR30290:SF10">
    <property type="entry name" value="PERIPLASMIC OLIGOPEPTIDE-BINDING PROTEIN-RELATED"/>
    <property type="match status" value="1"/>
</dbReference>
<evidence type="ECO:0000313" key="9">
    <source>
        <dbReference type="Proteomes" id="UP000051008"/>
    </source>
</evidence>
<dbReference type="RefSeq" id="WP_056976704.1">
    <property type="nucleotide sequence ID" value="NZ_AYYP01000032.1"/>
</dbReference>
<reference evidence="8 9" key="1">
    <citation type="journal article" date="2015" name="Genome Announc.">
        <title>Expanding the biotechnology potential of lactobacilli through comparative genomics of 213 strains and associated genera.</title>
        <authorList>
            <person name="Sun Z."/>
            <person name="Harris H.M."/>
            <person name="McCann A."/>
            <person name="Guo C."/>
            <person name="Argimon S."/>
            <person name="Zhang W."/>
            <person name="Yang X."/>
            <person name="Jeffery I.B."/>
            <person name="Cooney J.C."/>
            <person name="Kagawa T.F."/>
            <person name="Liu W."/>
            <person name="Song Y."/>
            <person name="Salvetti E."/>
            <person name="Wrobel A."/>
            <person name="Rasinkangas P."/>
            <person name="Parkhill J."/>
            <person name="Rea M.C."/>
            <person name="O'Sullivan O."/>
            <person name="Ritari J."/>
            <person name="Douillard F.P."/>
            <person name="Paul Ross R."/>
            <person name="Yang R."/>
            <person name="Briner A.E."/>
            <person name="Felis G.E."/>
            <person name="de Vos W.M."/>
            <person name="Barrangou R."/>
            <person name="Klaenhammer T.R."/>
            <person name="Caufield P.W."/>
            <person name="Cui Y."/>
            <person name="Zhang H."/>
            <person name="O'Toole P.W."/>
        </authorList>
    </citation>
    <scope>NUCLEOTIDE SEQUENCE [LARGE SCALE GENOMIC DNA]</scope>
    <source>
        <strain evidence="8 9">DSM 20509</strain>
    </source>
</reference>
<dbReference type="GO" id="GO:1904680">
    <property type="term" value="F:peptide transmembrane transporter activity"/>
    <property type="evidence" value="ECO:0007669"/>
    <property type="project" value="TreeGrafter"/>
</dbReference>
<keyword evidence="9" id="KW-1185">Reference proteome</keyword>
<feature type="domain" description="Solute-binding protein family 5" evidence="7">
    <location>
        <begin position="79"/>
        <end position="463"/>
    </location>
</feature>
<proteinExistence type="inferred from homology"/>
<keyword evidence="5" id="KW-0653">Protein transport</keyword>
<evidence type="ECO:0000259" key="7">
    <source>
        <dbReference type="Pfam" id="PF00496"/>
    </source>
</evidence>
<feature type="chain" id="PRO_5006414797" evidence="6">
    <location>
        <begin position="34"/>
        <end position="543"/>
    </location>
</feature>
<keyword evidence="3" id="KW-0813">Transport</keyword>
<evidence type="ECO:0000256" key="3">
    <source>
        <dbReference type="ARBA" id="ARBA00022448"/>
    </source>
</evidence>
<dbReference type="Gene3D" id="3.10.105.10">
    <property type="entry name" value="Dipeptide-binding Protein, Domain 3"/>
    <property type="match status" value="1"/>
</dbReference>
<dbReference type="FunFam" id="3.10.105.10:FF:000001">
    <property type="entry name" value="Oligopeptide ABC transporter, oligopeptide-binding protein"/>
    <property type="match status" value="1"/>
</dbReference>
<dbReference type="InterPro" id="IPR030678">
    <property type="entry name" value="Peptide/Ni-bd"/>
</dbReference>
<dbReference type="InterPro" id="IPR039424">
    <property type="entry name" value="SBP_5"/>
</dbReference>
<dbReference type="GO" id="GO:0043190">
    <property type="term" value="C:ATP-binding cassette (ABC) transporter complex"/>
    <property type="evidence" value="ECO:0007669"/>
    <property type="project" value="InterPro"/>
</dbReference>
<evidence type="ECO:0000256" key="2">
    <source>
        <dbReference type="ARBA" id="ARBA00005695"/>
    </source>
</evidence>
<dbReference type="PIRSF" id="PIRSF002741">
    <property type="entry name" value="MppA"/>
    <property type="match status" value="1"/>
</dbReference>
<keyword evidence="5" id="KW-0571">Peptide transport</keyword>
<organism evidence="8 9">
    <name type="scientific">Ligilactobacillus agilis DSM 20509</name>
    <dbReference type="NCBI Taxonomy" id="1423718"/>
    <lineage>
        <taxon>Bacteria</taxon>
        <taxon>Bacillati</taxon>
        <taxon>Bacillota</taxon>
        <taxon>Bacilli</taxon>
        <taxon>Lactobacillales</taxon>
        <taxon>Lactobacillaceae</taxon>
        <taxon>Ligilactobacillus</taxon>
    </lineage>
</organism>